<keyword evidence="2" id="KW-1185">Reference proteome</keyword>
<sequence length="69" mass="7454">MIANRRRSAIPAMTTAEKAKLLSGPALIDLATGRSNWWRAIALAELRERIATGDVNDIDHDAAEALGLI</sequence>
<dbReference type="RefSeq" id="WP_092500329.1">
    <property type="nucleotide sequence ID" value="NZ_FNFV01000004.1"/>
</dbReference>
<dbReference type="AlphaFoldDB" id="A0A1G9E0I9"/>
<gene>
    <name evidence="1" type="ORF">SAMN05216257_10499</name>
</gene>
<evidence type="ECO:0000313" key="2">
    <source>
        <dbReference type="Proteomes" id="UP000199328"/>
    </source>
</evidence>
<dbReference type="Proteomes" id="UP000199328">
    <property type="component" value="Unassembled WGS sequence"/>
</dbReference>
<accession>A0A1G9E0I9</accession>
<proteinExistence type="predicted"/>
<reference evidence="2" key="1">
    <citation type="submission" date="2016-10" db="EMBL/GenBank/DDBJ databases">
        <authorList>
            <person name="Varghese N."/>
            <person name="Submissions S."/>
        </authorList>
    </citation>
    <scope>NUCLEOTIDE SEQUENCE [LARGE SCALE GENOMIC DNA]</scope>
    <source>
        <strain evidence="2">CGMCC 1.10789</strain>
    </source>
</reference>
<protein>
    <submittedName>
        <fullName evidence="1">Uncharacterized protein</fullName>
    </submittedName>
</protein>
<name>A0A1G9E0I9_9RHOB</name>
<organism evidence="1 2">
    <name type="scientific">Meinhardsimonia xiamenensis</name>
    <dbReference type="NCBI Taxonomy" id="990712"/>
    <lineage>
        <taxon>Bacteria</taxon>
        <taxon>Pseudomonadati</taxon>
        <taxon>Pseudomonadota</taxon>
        <taxon>Alphaproteobacteria</taxon>
        <taxon>Rhodobacterales</taxon>
        <taxon>Paracoccaceae</taxon>
        <taxon>Meinhardsimonia</taxon>
    </lineage>
</organism>
<evidence type="ECO:0000313" key="1">
    <source>
        <dbReference type="EMBL" id="SDK69598.1"/>
    </source>
</evidence>
<dbReference type="STRING" id="990712.SAMN05216257_10499"/>
<dbReference type="EMBL" id="FNFV01000004">
    <property type="protein sequence ID" value="SDK69598.1"/>
    <property type="molecule type" value="Genomic_DNA"/>
</dbReference>